<dbReference type="PANTHER" id="PTHR40763">
    <property type="entry name" value="MEMBRANE PROTEIN-RELATED"/>
    <property type="match status" value="1"/>
</dbReference>
<dbReference type="Pfam" id="PF08044">
    <property type="entry name" value="DUF1707"/>
    <property type="match status" value="1"/>
</dbReference>
<keyword evidence="1" id="KW-0812">Transmembrane</keyword>
<keyword evidence="1" id="KW-1133">Transmembrane helix</keyword>
<proteinExistence type="predicted"/>
<keyword evidence="4" id="KW-1185">Reference proteome</keyword>
<evidence type="ECO:0000313" key="3">
    <source>
        <dbReference type="EMBL" id="GAA5156802.1"/>
    </source>
</evidence>
<name>A0ABP9Q5K2_9ACTN</name>
<keyword evidence="1" id="KW-0472">Membrane</keyword>
<feature type="domain" description="DUF1707" evidence="2">
    <location>
        <begin position="23"/>
        <end position="74"/>
    </location>
</feature>
<gene>
    <name evidence="3" type="ORF">GCM10023340_45610</name>
</gene>
<organism evidence="3 4">
    <name type="scientific">Nocardioides marinquilinus</name>
    <dbReference type="NCBI Taxonomy" id="1210400"/>
    <lineage>
        <taxon>Bacteria</taxon>
        <taxon>Bacillati</taxon>
        <taxon>Actinomycetota</taxon>
        <taxon>Actinomycetes</taxon>
        <taxon>Propionibacteriales</taxon>
        <taxon>Nocardioidaceae</taxon>
        <taxon>Nocardioides</taxon>
    </lineage>
</organism>
<feature type="transmembrane region" description="Helical" evidence="1">
    <location>
        <begin position="148"/>
        <end position="166"/>
    </location>
</feature>
<evidence type="ECO:0000256" key="1">
    <source>
        <dbReference type="SAM" id="Phobius"/>
    </source>
</evidence>
<reference evidence="4" key="1">
    <citation type="journal article" date="2019" name="Int. J. Syst. Evol. Microbiol.">
        <title>The Global Catalogue of Microorganisms (GCM) 10K type strain sequencing project: providing services to taxonomists for standard genome sequencing and annotation.</title>
        <authorList>
            <consortium name="The Broad Institute Genomics Platform"/>
            <consortium name="The Broad Institute Genome Sequencing Center for Infectious Disease"/>
            <person name="Wu L."/>
            <person name="Ma J."/>
        </authorList>
    </citation>
    <scope>NUCLEOTIDE SEQUENCE [LARGE SCALE GENOMIC DNA]</scope>
    <source>
        <strain evidence="4">JCM 18459</strain>
    </source>
</reference>
<evidence type="ECO:0000259" key="2">
    <source>
        <dbReference type="Pfam" id="PF08044"/>
    </source>
</evidence>
<sequence length="218" mass="23448">MVSGGDFWAAFPHDPRRRDNAELRASDADRERIVAALADAFADGRLTHDELDARTTSATAARTLGELPRLVADLVPSAGPRGLAGGVPGGLSGLSGLPASLPRSREDVGRAARNLVPDRLRGPGELVRSSPAELDAKALEAWRERRRASLVILATASAIAWVLWAITGAPSFLWPLVVMGAFGLNVGLTVAGRTRIVADERARLESRQRKQRRRRGLR</sequence>
<dbReference type="EMBL" id="BAABKG010000008">
    <property type="protein sequence ID" value="GAA5156802.1"/>
    <property type="molecule type" value="Genomic_DNA"/>
</dbReference>
<feature type="transmembrane region" description="Helical" evidence="1">
    <location>
        <begin position="172"/>
        <end position="191"/>
    </location>
</feature>
<accession>A0ABP9Q5K2</accession>
<protein>
    <recommendedName>
        <fullName evidence="2">DUF1707 domain-containing protein</fullName>
    </recommendedName>
</protein>
<dbReference type="PANTHER" id="PTHR40763:SF4">
    <property type="entry name" value="DUF1707 DOMAIN-CONTAINING PROTEIN"/>
    <property type="match status" value="1"/>
</dbReference>
<evidence type="ECO:0000313" key="4">
    <source>
        <dbReference type="Proteomes" id="UP001500221"/>
    </source>
</evidence>
<comment type="caution">
    <text evidence="3">The sequence shown here is derived from an EMBL/GenBank/DDBJ whole genome shotgun (WGS) entry which is preliminary data.</text>
</comment>
<dbReference type="InterPro" id="IPR012551">
    <property type="entry name" value="DUF1707_SHOCT-like"/>
</dbReference>
<dbReference type="RefSeq" id="WP_345464620.1">
    <property type="nucleotide sequence ID" value="NZ_BAABKG010000008.1"/>
</dbReference>
<dbReference type="Proteomes" id="UP001500221">
    <property type="component" value="Unassembled WGS sequence"/>
</dbReference>